<keyword evidence="1" id="KW-0732">Signal</keyword>
<reference evidence="2 3" key="1">
    <citation type="submission" date="2021-03" db="EMBL/GenBank/DDBJ databases">
        <title>Fibrella sp. HMF5405 genome sequencing and assembly.</title>
        <authorList>
            <person name="Kang H."/>
            <person name="Kim H."/>
            <person name="Bae S."/>
            <person name="Joh K."/>
        </authorList>
    </citation>
    <scope>NUCLEOTIDE SEQUENCE [LARGE SCALE GENOMIC DNA]</scope>
    <source>
        <strain evidence="2 3">HMF5405</strain>
    </source>
</reference>
<evidence type="ECO:0000256" key="1">
    <source>
        <dbReference type="SAM" id="SignalP"/>
    </source>
</evidence>
<name>A0ABS3JCR9_9BACT</name>
<dbReference type="Proteomes" id="UP000664628">
    <property type="component" value="Unassembled WGS sequence"/>
</dbReference>
<evidence type="ECO:0000313" key="2">
    <source>
        <dbReference type="EMBL" id="MBO0947800.1"/>
    </source>
</evidence>
<organism evidence="2 3">
    <name type="scientific">Fibrella forsythiae</name>
    <dbReference type="NCBI Taxonomy" id="2817061"/>
    <lineage>
        <taxon>Bacteria</taxon>
        <taxon>Pseudomonadati</taxon>
        <taxon>Bacteroidota</taxon>
        <taxon>Cytophagia</taxon>
        <taxon>Cytophagales</taxon>
        <taxon>Spirosomataceae</taxon>
        <taxon>Fibrella</taxon>
    </lineage>
</organism>
<comment type="caution">
    <text evidence="2">The sequence shown here is derived from an EMBL/GenBank/DDBJ whole genome shotgun (WGS) entry which is preliminary data.</text>
</comment>
<gene>
    <name evidence="2" type="ORF">J2I46_04355</name>
</gene>
<protein>
    <recommendedName>
        <fullName evidence="4">Macroglobulin domain-containing protein</fullName>
    </recommendedName>
</protein>
<evidence type="ECO:0008006" key="4">
    <source>
        <dbReference type="Google" id="ProtNLM"/>
    </source>
</evidence>
<keyword evidence="3" id="KW-1185">Reference proteome</keyword>
<dbReference type="Gene3D" id="2.60.40.1930">
    <property type="match status" value="1"/>
</dbReference>
<dbReference type="RefSeq" id="WP_207327700.1">
    <property type="nucleotide sequence ID" value="NZ_JAFMYW010000001.1"/>
</dbReference>
<evidence type="ECO:0000313" key="3">
    <source>
        <dbReference type="Proteomes" id="UP000664628"/>
    </source>
</evidence>
<feature type="signal peptide" evidence="1">
    <location>
        <begin position="1"/>
        <end position="20"/>
    </location>
</feature>
<sequence>MKNAIRWSCLLLLLTQVSYAQQPVLPWLQQQLETYRNQVVQEKLFVHTDRSFYLSGERIWFRMYYVDGMVHRPLDVSKVAYLDVLDKDQKAVAQAKVALDSSRGMGSVYLPTSLLSGTYTVRAYTQWMKSTSREFLFEKPITIVNSFRRLDLPLLPDSLAYDAQLFPEGGHLVNGLPAKVAFKLVDTKTGRGIDCRGALLGAANDTLARFSSVKFGLGTFAFTPSIGTRYRVVFVDRKGHSISRPLPAIDETGYSMQVTDTGDGTLQVIVQANQAAATVYLIGHTRQVVNVAEGQTMAGNKALFSVPKSKLGEGISHLTLFDAAGKPVCERLVARRPQASMTLQVTPGKDRYATRDNVVMGLTASSPTGSPLPANASVSVYKVDSLQSEEGLAIGDYLWLTSDLRGSVESPQYYLNQTGPEADAALDNLLLTHGWRRFRWDDVLNPRPADAVQPPEHKGHVVLGRVTDAGTGAPARDVPTFLAIPGRSIRLYSSRSDNRGLVRFELPEFYGTHDLVLQTSAGDSLHRVDILNPYTETGTSTVMPAPDLNKTVNEPLQARSLAMQVQNSYFNAYANPALRSDTDSSMFYNKPDERYYLDTYTRFTVLEEVLSEYVPGVLVRRQNGHFVLRVSNMPYRMPFNDDPLILLDGVPVYDVDRIMAFSPLKIKSLDVVTRRYMLGYANLPGIISFKTYKADLAGFQLDPHAVVLEYEGLQARREFYAPSYATPGQLASRLPDFRNLLYWNPSVSTNQQGKANLSFYTSDQEGRYLIVVQAITPDGRFATSHQTISVQGALK</sequence>
<dbReference type="EMBL" id="JAFMYW010000001">
    <property type="protein sequence ID" value="MBO0947800.1"/>
    <property type="molecule type" value="Genomic_DNA"/>
</dbReference>
<proteinExistence type="predicted"/>
<accession>A0ABS3JCR9</accession>
<feature type="chain" id="PRO_5045992181" description="Macroglobulin domain-containing protein" evidence="1">
    <location>
        <begin position="21"/>
        <end position="795"/>
    </location>
</feature>